<evidence type="ECO:0000313" key="2">
    <source>
        <dbReference type="Proteomes" id="UP001153321"/>
    </source>
</evidence>
<accession>A0A9P0IBS4</accession>
<sequence>MIQYKNVCDTLESKHRCHFACRATMTRLKSPHEPFIARHYELSKSFQWLIARTMIMSVANIRSAIGVMASMNKCGMLCSAIVQVDAMSTTLTSQFVWVTVACHQVRLPSARSGKFGGNRSTSRLKTMHFKSNQSIRGRTHTCASCLCATKTTKFCETAKCGSTYFV</sequence>
<keyword evidence="2" id="KW-1185">Reference proteome</keyword>
<reference evidence="1" key="1">
    <citation type="submission" date="2022-02" db="EMBL/GenBank/DDBJ databases">
        <authorList>
            <person name="King R."/>
        </authorList>
    </citation>
    <scope>NUCLEOTIDE SEQUENCE</scope>
</reference>
<dbReference type="AlphaFoldDB" id="A0A9P0IBS4"/>
<protein>
    <submittedName>
        <fullName evidence="1">Uncharacterized protein</fullName>
    </submittedName>
</protein>
<name>A0A9P0IBS4_SPOLI</name>
<dbReference type="EMBL" id="LR824536">
    <property type="protein sequence ID" value="CAH1645038.1"/>
    <property type="molecule type" value="Genomic_DNA"/>
</dbReference>
<dbReference type="Proteomes" id="UP001153321">
    <property type="component" value="Chromosome 5"/>
</dbReference>
<evidence type="ECO:0000313" key="1">
    <source>
        <dbReference type="EMBL" id="CAH1645038.1"/>
    </source>
</evidence>
<gene>
    <name evidence="1" type="ORF">SPLIT_LOCUS10391</name>
</gene>
<organism evidence="1 2">
    <name type="scientific">Spodoptera littoralis</name>
    <name type="common">Egyptian cotton leafworm</name>
    <dbReference type="NCBI Taxonomy" id="7109"/>
    <lineage>
        <taxon>Eukaryota</taxon>
        <taxon>Metazoa</taxon>
        <taxon>Ecdysozoa</taxon>
        <taxon>Arthropoda</taxon>
        <taxon>Hexapoda</taxon>
        <taxon>Insecta</taxon>
        <taxon>Pterygota</taxon>
        <taxon>Neoptera</taxon>
        <taxon>Endopterygota</taxon>
        <taxon>Lepidoptera</taxon>
        <taxon>Glossata</taxon>
        <taxon>Ditrysia</taxon>
        <taxon>Noctuoidea</taxon>
        <taxon>Noctuidae</taxon>
        <taxon>Amphipyrinae</taxon>
        <taxon>Spodoptera</taxon>
    </lineage>
</organism>
<proteinExistence type="predicted"/>